<keyword evidence="2" id="KW-1185">Reference proteome</keyword>
<comment type="caution">
    <text evidence="1">The sequence shown here is derived from an EMBL/GenBank/DDBJ whole genome shotgun (WGS) entry which is preliminary data.</text>
</comment>
<gene>
    <name evidence="1" type="ORF">BpHYR1_031339</name>
</gene>
<dbReference type="EMBL" id="REGN01001589">
    <property type="protein sequence ID" value="RNA33735.1"/>
    <property type="molecule type" value="Genomic_DNA"/>
</dbReference>
<organism evidence="1 2">
    <name type="scientific">Brachionus plicatilis</name>
    <name type="common">Marine rotifer</name>
    <name type="synonym">Brachionus muelleri</name>
    <dbReference type="NCBI Taxonomy" id="10195"/>
    <lineage>
        <taxon>Eukaryota</taxon>
        <taxon>Metazoa</taxon>
        <taxon>Spiralia</taxon>
        <taxon>Gnathifera</taxon>
        <taxon>Rotifera</taxon>
        <taxon>Eurotatoria</taxon>
        <taxon>Monogononta</taxon>
        <taxon>Pseudotrocha</taxon>
        <taxon>Ploima</taxon>
        <taxon>Brachionidae</taxon>
        <taxon>Brachionus</taxon>
    </lineage>
</organism>
<protein>
    <submittedName>
        <fullName evidence="1">Uncharacterized protein</fullName>
    </submittedName>
</protein>
<reference evidence="1 2" key="1">
    <citation type="journal article" date="2018" name="Sci. Rep.">
        <title>Genomic signatures of local adaptation to the degree of environmental predictability in rotifers.</title>
        <authorList>
            <person name="Franch-Gras L."/>
            <person name="Hahn C."/>
            <person name="Garcia-Roger E.M."/>
            <person name="Carmona M.J."/>
            <person name="Serra M."/>
            <person name="Gomez A."/>
        </authorList>
    </citation>
    <scope>NUCLEOTIDE SEQUENCE [LARGE SCALE GENOMIC DNA]</scope>
    <source>
        <strain evidence="1">HYR1</strain>
    </source>
</reference>
<accession>A0A3M7SDH1</accession>
<proteinExistence type="predicted"/>
<evidence type="ECO:0000313" key="1">
    <source>
        <dbReference type="EMBL" id="RNA33735.1"/>
    </source>
</evidence>
<dbReference type="Proteomes" id="UP000276133">
    <property type="component" value="Unassembled WGS sequence"/>
</dbReference>
<evidence type="ECO:0000313" key="2">
    <source>
        <dbReference type="Proteomes" id="UP000276133"/>
    </source>
</evidence>
<name>A0A3M7SDH1_BRAPC</name>
<sequence>MYISLIASGLMQGPYSFTQSVRMSGTILSLTSSLSSGSFLLVADVPIEAVSLKPIYAIPAKINSDAVIK</sequence>
<dbReference type="AlphaFoldDB" id="A0A3M7SDH1"/>